<feature type="domain" description="CHCH" evidence="10">
    <location>
        <begin position="60"/>
        <end position="95"/>
    </location>
</feature>
<keyword evidence="3" id="KW-0653">Protein transport</keyword>
<dbReference type="InterPro" id="IPR010625">
    <property type="entry name" value="CHCH"/>
</dbReference>
<dbReference type="Pfam" id="PF06747">
    <property type="entry name" value="CHCH"/>
    <property type="match status" value="1"/>
</dbReference>
<evidence type="ECO:0000259" key="10">
    <source>
        <dbReference type="Pfam" id="PF06747"/>
    </source>
</evidence>
<keyword evidence="5" id="KW-0811">Translocation</keyword>
<feature type="compositionally biased region" description="Basic and acidic residues" evidence="9">
    <location>
        <begin position="112"/>
        <end position="128"/>
    </location>
</feature>
<keyword evidence="12" id="KW-1185">Reference proteome</keyword>
<evidence type="ECO:0000256" key="2">
    <source>
        <dbReference type="ARBA" id="ARBA00022448"/>
    </source>
</evidence>
<comment type="caution">
    <text evidence="11">The sequence shown here is derived from an EMBL/GenBank/DDBJ whole genome shotgun (WGS) entry which is preliminary data.</text>
</comment>
<sequence length="149" mass="16536">MSYCTKDGQDKAIFLTEEDYEKPGMLYTLTINENEWGIILPTGDINWKCPCLGGIADSPCGEEFKDAFTCFHYSEGEIKGAECIESFKKFQTCVEAHPGVYGDMGSDEDEEKGEHKDSESIKLDHSDISSEGQISRDNTSNDTTAIVPK</sequence>
<keyword evidence="8" id="KW-0676">Redox-active center</keyword>
<keyword evidence="2" id="KW-0813">Transport</keyword>
<evidence type="ECO:0000256" key="4">
    <source>
        <dbReference type="ARBA" id="ARBA00023002"/>
    </source>
</evidence>
<gene>
    <name evidence="11" type="ORF">LOD99_13789</name>
</gene>
<keyword evidence="6" id="KW-0496">Mitochondrion</keyword>
<comment type="subcellular location">
    <subcellularLocation>
        <location evidence="1">Mitochondrion</location>
    </subcellularLocation>
</comment>
<dbReference type="InterPro" id="IPR039289">
    <property type="entry name" value="CHCHD4"/>
</dbReference>
<name>A0AAV7KI96_9METZ</name>
<dbReference type="PROSITE" id="PS51808">
    <property type="entry name" value="CHCH"/>
    <property type="match status" value="1"/>
</dbReference>
<evidence type="ECO:0000313" key="12">
    <source>
        <dbReference type="Proteomes" id="UP001165289"/>
    </source>
</evidence>
<dbReference type="Proteomes" id="UP001165289">
    <property type="component" value="Unassembled WGS sequence"/>
</dbReference>
<evidence type="ECO:0000256" key="3">
    <source>
        <dbReference type="ARBA" id="ARBA00022927"/>
    </source>
</evidence>
<organism evidence="11 12">
    <name type="scientific">Oopsacas minuta</name>
    <dbReference type="NCBI Taxonomy" id="111878"/>
    <lineage>
        <taxon>Eukaryota</taxon>
        <taxon>Metazoa</taxon>
        <taxon>Porifera</taxon>
        <taxon>Hexactinellida</taxon>
        <taxon>Hexasterophora</taxon>
        <taxon>Lyssacinosida</taxon>
        <taxon>Leucopsacidae</taxon>
        <taxon>Oopsacas</taxon>
    </lineage>
</organism>
<dbReference type="GO" id="GO:0045041">
    <property type="term" value="P:protein import into mitochondrial intermembrane space"/>
    <property type="evidence" value="ECO:0007669"/>
    <property type="project" value="InterPro"/>
</dbReference>
<evidence type="ECO:0000256" key="5">
    <source>
        <dbReference type="ARBA" id="ARBA00023010"/>
    </source>
</evidence>
<evidence type="ECO:0000313" key="11">
    <source>
        <dbReference type="EMBL" id="KAI6661067.1"/>
    </source>
</evidence>
<dbReference type="PANTHER" id="PTHR21622">
    <property type="entry name" value="COILED-COIL-HELIX-COILED-COIL-HELIX DOMAIN CONTAINING 4"/>
    <property type="match status" value="1"/>
</dbReference>
<dbReference type="EMBL" id="JAKMXF010000022">
    <property type="protein sequence ID" value="KAI6661067.1"/>
    <property type="molecule type" value="Genomic_DNA"/>
</dbReference>
<accession>A0AAV7KI96</accession>
<dbReference type="GO" id="GO:0005758">
    <property type="term" value="C:mitochondrial intermembrane space"/>
    <property type="evidence" value="ECO:0007669"/>
    <property type="project" value="TreeGrafter"/>
</dbReference>
<keyword evidence="7" id="KW-1015">Disulfide bond</keyword>
<evidence type="ECO:0000256" key="1">
    <source>
        <dbReference type="ARBA" id="ARBA00004173"/>
    </source>
</evidence>
<keyword evidence="4" id="KW-0560">Oxidoreductase</keyword>
<reference evidence="11 12" key="1">
    <citation type="journal article" date="2023" name="BMC Biol.">
        <title>The compact genome of the sponge Oopsacas minuta (Hexactinellida) is lacking key metazoan core genes.</title>
        <authorList>
            <person name="Santini S."/>
            <person name="Schenkelaars Q."/>
            <person name="Jourda C."/>
            <person name="Duchesne M."/>
            <person name="Belahbib H."/>
            <person name="Rocher C."/>
            <person name="Selva M."/>
            <person name="Riesgo A."/>
            <person name="Vervoort M."/>
            <person name="Leys S.P."/>
            <person name="Kodjabachian L."/>
            <person name="Le Bivic A."/>
            <person name="Borchiellini C."/>
            <person name="Claverie J.M."/>
            <person name="Renard E."/>
        </authorList>
    </citation>
    <scope>NUCLEOTIDE SEQUENCE [LARGE SCALE GENOMIC DNA]</scope>
    <source>
        <strain evidence="11">SPO-2</strain>
    </source>
</reference>
<dbReference type="PANTHER" id="PTHR21622:SF0">
    <property type="entry name" value="COILED-COIL-HELIX-COILED-COIL-HELIX DOMAIN CONTAINING 4"/>
    <property type="match status" value="1"/>
</dbReference>
<proteinExistence type="predicted"/>
<protein>
    <recommendedName>
        <fullName evidence="10">CHCH domain-containing protein</fullName>
    </recommendedName>
</protein>
<feature type="compositionally biased region" description="Polar residues" evidence="9">
    <location>
        <begin position="129"/>
        <end position="149"/>
    </location>
</feature>
<dbReference type="Gene3D" id="1.10.287.2900">
    <property type="match status" value="1"/>
</dbReference>
<feature type="region of interest" description="Disordered" evidence="9">
    <location>
        <begin position="100"/>
        <end position="149"/>
    </location>
</feature>
<evidence type="ECO:0000256" key="6">
    <source>
        <dbReference type="ARBA" id="ARBA00023128"/>
    </source>
</evidence>
<evidence type="ECO:0000256" key="9">
    <source>
        <dbReference type="SAM" id="MobiDB-lite"/>
    </source>
</evidence>
<dbReference type="GO" id="GO:0015035">
    <property type="term" value="F:protein-disulfide reductase activity"/>
    <property type="evidence" value="ECO:0007669"/>
    <property type="project" value="InterPro"/>
</dbReference>
<dbReference type="AlphaFoldDB" id="A0AAV7KI96"/>
<evidence type="ECO:0000256" key="7">
    <source>
        <dbReference type="ARBA" id="ARBA00023157"/>
    </source>
</evidence>
<evidence type="ECO:0000256" key="8">
    <source>
        <dbReference type="ARBA" id="ARBA00023284"/>
    </source>
</evidence>